<proteinExistence type="predicted"/>
<dbReference type="EMBL" id="BGPR01028983">
    <property type="protein sequence ID" value="GBO00489.1"/>
    <property type="molecule type" value="Genomic_DNA"/>
</dbReference>
<keyword evidence="2" id="KW-1185">Reference proteome</keyword>
<name>A0A4Y2TIS2_ARAVE</name>
<organism evidence="1 2">
    <name type="scientific">Araneus ventricosus</name>
    <name type="common">Orbweaver spider</name>
    <name type="synonym">Epeira ventricosa</name>
    <dbReference type="NCBI Taxonomy" id="182803"/>
    <lineage>
        <taxon>Eukaryota</taxon>
        <taxon>Metazoa</taxon>
        <taxon>Ecdysozoa</taxon>
        <taxon>Arthropoda</taxon>
        <taxon>Chelicerata</taxon>
        <taxon>Arachnida</taxon>
        <taxon>Araneae</taxon>
        <taxon>Araneomorphae</taxon>
        <taxon>Entelegynae</taxon>
        <taxon>Araneoidea</taxon>
        <taxon>Araneidae</taxon>
        <taxon>Araneus</taxon>
    </lineage>
</organism>
<comment type="caution">
    <text evidence="1">The sequence shown here is derived from an EMBL/GenBank/DDBJ whole genome shotgun (WGS) entry which is preliminary data.</text>
</comment>
<protein>
    <submittedName>
        <fullName evidence="1">Uncharacterized protein</fullName>
    </submittedName>
</protein>
<dbReference type="Proteomes" id="UP000499080">
    <property type="component" value="Unassembled WGS sequence"/>
</dbReference>
<reference evidence="1 2" key="1">
    <citation type="journal article" date="2019" name="Sci. Rep.">
        <title>Orb-weaving spider Araneus ventricosus genome elucidates the spidroin gene catalogue.</title>
        <authorList>
            <person name="Kono N."/>
            <person name="Nakamura H."/>
            <person name="Ohtoshi R."/>
            <person name="Moran D.A.P."/>
            <person name="Shinohara A."/>
            <person name="Yoshida Y."/>
            <person name="Fujiwara M."/>
            <person name="Mori M."/>
            <person name="Tomita M."/>
            <person name="Arakawa K."/>
        </authorList>
    </citation>
    <scope>NUCLEOTIDE SEQUENCE [LARGE SCALE GENOMIC DNA]</scope>
</reference>
<evidence type="ECO:0000313" key="2">
    <source>
        <dbReference type="Proteomes" id="UP000499080"/>
    </source>
</evidence>
<gene>
    <name evidence="1" type="ORF">AVEN_226827_1</name>
</gene>
<dbReference type="AlphaFoldDB" id="A0A4Y2TIS2"/>
<accession>A0A4Y2TIS2</accession>
<sequence>MACFVMISIREQRTTSSLSVKRANHICVPEQSGGSNLGYTLYHSYANRDWQNRVSVTYTEHAPKKCPPFRASEFSSIGLPRKVRIFSAAKRYEEAINLSELL</sequence>
<evidence type="ECO:0000313" key="1">
    <source>
        <dbReference type="EMBL" id="GBO00489.1"/>
    </source>
</evidence>